<dbReference type="InterPro" id="IPR003736">
    <property type="entry name" value="PAAI_dom"/>
</dbReference>
<comment type="catalytic activity">
    <reaction evidence="2">
        <text>a fatty acyl-CoA + H2O = a fatty acid + CoA + H(+)</text>
        <dbReference type="Rhea" id="RHEA:16781"/>
        <dbReference type="ChEBI" id="CHEBI:15377"/>
        <dbReference type="ChEBI" id="CHEBI:15378"/>
        <dbReference type="ChEBI" id="CHEBI:28868"/>
        <dbReference type="ChEBI" id="CHEBI:57287"/>
        <dbReference type="ChEBI" id="CHEBI:77636"/>
        <dbReference type="EC" id="3.1.2.20"/>
    </reaction>
</comment>
<evidence type="ECO:0000256" key="5">
    <source>
        <dbReference type="ARBA" id="ARBA00038894"/>
    </source>
</evidence>
<reference evidence="10 11" key="1">
    <citation type="submission" date="2018-01" db="EMBL/GenBank/DDBJ databases">
        <title>Whole genome analyses suggest that Burkholderia sensu lato contains two further novel genera in the rhizoxinica-symbiotica group Mycetohabitans gen. nov., and Trinickia gen. nov.: implications for the evolution of diazotrophy and nodulation in the Burkholderiaceae.</title>
        <authorList>
            <person name="Estrada-de los Santos P."/>
            <person name="Palmer M."/>
            <person name="Chavez-Ramirez B."/>
            <person name="Beukes C."/>
            <person name="Steenkamp E.T."/>
            <person name="Hirsch A.M."/>
            <person name="Manyaka P."/>
            <person name="Maluk M."/>
            <person name="Lafos M."/>
            <person name="Crook M."/>
            <person name="Gross E."/>
            <person name="Simon M.F."/>
            <person name="Bueno dos Reis Junior F."/>
            <person name="Poole P.S."/>
            <person name="Venter S.N."/>
            <person name="James E.K."/>
        </authorList>
    </citation>
    <scope>NUCLEOTIDE SEQUENCE [LARGE SCALE GENOMIC DNA]</scope>
    <source>
        <strain evidence="10 11">GP25-8</strain>
    </source>
</reference>
<dbReference type="EMBL" id="PNYB01000005">
    <property type="protein sequence ID" value="PMS26079.1"/>
    <property type="molecule type" value="Genomic_DNA"/>
</dbReference>
<keyword evidence="1" id="KW-0378">Hydrolase</keyword>
<feature type="region of interest" description="Disordered" evidence="8">
    <location>
        <begin position="135"/>
        <end position="157"/>
    </location>
</feature>
<evidence type="ECO:0000313" key="11">
    <source>
        <dbReference type="Proteomes" id="UP000235347"/>
    </source>
</evidence>
<protein>
    <recommendedName>
        <fullName evidence="6">Medium/long-chain acyl-CoA thioesterase YigI</fullName>
        <ecNumber evidence="5">3.1.2.20</ecNumber>
    </recommendedName>
</protein>
<evidence type="ECO:0000256" key="6">
    <source>
        <dbReference type="ARBA" id="ARBA00040062"/>
    </source>
</evidence>
<proteinExistence type="inferred from homology"/>
<comment type="catalytic activity">
    <reaction evidence="3">
        <text>a long-chain fatty acyl-CoA + H2O = a long-chain fatty acid + CoA + H(+)</text>
        <dbReference type="Rhea" id="RHEA:67680"/>
        <dbReference type="ChEBI" id="CHEBI:15377"/>
        <dbReference type="ChEBI" id="CHEBI:15378"/>
        <dbReference type="ChEBI" id="CHEBI:57287"/>
        <dbReference type="ChEBI" id="CHEBI:57560"/>
        <dbReference type="ChEBI" id="CHEBI:83139"/>
    </reaction>
</comment>
<dbReference type="SUPFAM" id="SSF54637">
    <property type="entry name" value="Thioesterase/thiol ester dehydrase-isomerase"/>
    <property type="match status" value="1"/>
</dbReference>
<gene>
    <name evidence="10" type="ORF">C0Z19_07465</name>
</gene>
<feature type="domain" description="Thioesterase" evidence="9">
    <location>
        <begin position="47"/>
        <end position="120"/>
    </location>
</feature>
<dbReference type="PANTHER" id="PTHR43240:SF20">
    <property type="entry name" value="MEDIUM_LONG-CHAIN ACYL-COA THIOESTERASE YIGI"/>
    <property type="match status" value="1"/>
</dbReference>
<dbReference type="InterPro" id="IPR006683">
    <property type="entry name" value="Thioestr_dom"/>
</dbReference>
<evidence type="ECO:0000256" key="3">
    <source>
        <dbReference type="ARBA" id="ARBA00036002"/>
    </source>
</evidence>
<sequence>MTDLFDLARGALHAQPFSTLLGTELVKIGEREVTLRLCIRDELRQQHGFVHGGVVSYLADNALTFAGALALGPRVVTGEYKINYLRPAVRGTLLAQAELIYAGRGHAICQCRIYVIDGEKETLVALAQGTINRVGDGPNASLPHHEEHEAPHGDEGA</sequence>
<dbReference type="PANTHER" id="PTHR43240">
    <property type="entry name" value="1,4-DIHYDROXY-2-NAPHTHOYL-COA THIOESTERASE 1"/>
    <property type="match status" value="1"/>
</dbReference>
<evidence type="ECO:0000313" key="10">
    <source>
        <dbReference type="EMBL" id="PMS26079.1"/>
    </source>
</evidence>
<dbReference type="Gene3D" id="3.10.129.10">
    <property type="entry name" value="Hotdog Thioesterase"/>
    <property type="match status" value="1"/>
</dbReference>
<evidence type="ECO:0000256" key="1">
    <source>
        <dbReference type="ARBA" id="ARBA00022801"/>
    </source>
</evidence>
<comment type="catalytic activity">
    <reaction evidence="7">
        <text>a medium-chain fatty acyl-CoA + H2O = a medium-chain fatty acid + CoA + H(+)</text>
        <dbReference type="Rhea" id="RHEA:68184"/>
        <dbReference type="ChEBI" id="CHEBI:15377"/>
        <dbReference type="ChEBI" id="CHEBI:15378"/>
        <dbReference type="ChEBI" id="CHEBI:57287"/>
        <dbReference type="ChEBI" id="CHEBI:59558"/>
        <dbReference type="ChEBI" id="CHEBI:90546"/>
    </reaction>
</comment>
<evidence type="ECO:0000256" key="7">
    <source>
        <dbReference type="ARBA" id="ARBA00048062"/>
    </source>
</evidence>
<evidence type="ECO:0000256" key="8">
    <source>
        <dbReference type="SAM" id="MobiDB-lite"/>
    </source>
</evidence>
<evidence type="ECO:0000259" key="9">
    <source>
        <dbReference type="Pfam" id="PF03061"/>
    </source>
</evidence>
<comment type="similarity">
    <text evidence="4">Belongs to the YigI thioesterase family.</text>
</comment>
<keyword evidence="11" id="KW-1185">Reference proteome</keyword>
<evidence type="ECO:0000256" key="2">
    <source>
        <dbReference type="ARBA" id="ARBA00035880"/>
    </source>
</evidence>
<dbReference type="RefSeq" id="WP_102609179.1">
    <property type="nucleotide sequence ID" value="NZ_CADIKD010000008.1"/>
</dbReference>
<dbReference type="InterPro" id="IPR029069">
    <property type="entry name" value="HotDog_dom_sf"/>
</dbReference>
<dbReference type="Proteomes" id="UP000235347">
    <property type="component" value="Unassembled WGS sequence"/>
</dbReference>
<evidence type="ECO:0000256" key="4">
    <source>
        <dbReference type="ARBA" id="ARBA00038381"/>
    </source>
</evidence>
<comment type="caution">
    <text evidence="10">The sequence shown here is derived from an EMBL/GenBank/DDBJ whole genome shotgun (WGS) entry which is preliminary data.</text>
</comment>
<dbReference type="CDD" id="cd03443">
    <property type="entry name" value="PaaI_thioesterase"/>
    <property type="match status" value="1"/>
</dbReference>
<feature type="compositionally biased region" description="Basic and acidic residues" evidence="8">
    <location>
        <begin position="143"/>
        <end position="157"/>
    </location>
</feature>
<dbReference type="Pfam" id="PF03061">
    <property type="entry name" value="4HBT"/>
    <property type="match status" value="1"/>
</dbReference>
<accession>A0A2N7W9M4</accession>
<dbReference type="AlphaFoldDB" id="A0A2N7W9M4"/>
<dbReference type="NCBIfam" id="TIGR00369">
    <property type="entry name" value="unchar_dom_1"/>
    <property type="match status" value="1"/>
</dbReference>
<organism evidence="10 11">
    <name type="scientific">Trinickia soli</name>
    <dbReference type="NCBI Taxonomy" id="380675"/>
    <lineage>
        <taxon>Bacteria</taxon>
        <taxon>Pseudomonadati</taxon>
        <taxon>Pseudomonadota</taxon>
        <taxon>Betaproteobacteria</taxon>
        <taxon>Burkholderiales</taxon>
        <taxon>Burkholderiaceae</taxon>
        <taxon>Trinickia</taxon>
    </lineage>
</organism>
<dbReference type="GO" id="GO:0047617">
    <property type="term" value="F:fatty acyl-CoA hydrolase activity"/>
    <property type="evidence" value="ECO:0007669"/>
    <property type="project" value="UniProtKB-EC"/>
</dbReference>
<dbReference type="EC" id="3.1.2.20" evidence="5"/>
<name>A0A2N7W9M4_9BURK</name>